<feature type="domain" description="Peripheral subunit-binding (PSBD)" evidence="9">
    <location>
        <begin position="160"/>
        <end position="197"/>
    </location>
</feature>
<dbReference type="AlphaFoldDB" id="A0A542DLB5"/>
<reference evidence="10 11" key="1">
    <citation type="submission" date="2019-06" db="EMBL/GenBank/DDBJ databases">
        <title>Sequencing the genomes of 1000 actinobacteria strains.</title>
        <authorList>
            <person name="Klenk H.-P."/>
        </authorList>
    </citation>
    <scope>NUCLEOTIDE SEQUENCE [LARGE SCALE GENOMIC DNA]</scope>
    <source>
        <strain evidence="10 11">DSM 45679</strain>
    </source>
</reference>
<keyword evidence="5 6" id="KW-0012">Acyltransferase</keyword>
<dbReference type="Gene3D" id="3.30.559.10">
    <property type="entry name" value="Chloramphenicol acetyltransferase-like domain"/>
    <property type="match status" value="1"/>
</dbReference>
<dbReference type="InterPro" id="IPR000089">
    <property type="entry name" value="Biotin_lipoyl"/>
</dbReference>
<dbReference type="InterPro" id="IPR050743">
    <property type="entry name" value="2-oxoacid_DH_E2_comp"/>
</dbReference>
<dbReference type="Pfam" id="PF02817">
    <property type="entry name" value="E3_binding"/>
    <property type="match status" value="1"/>
</dbReference>
<feature type="compositionally biased region" description="Low complexity" evidence="7">
    <location>
        <begin position="198"/>
        <end position="217"/>
    </location>
</feature>
<evidence type="ECO:0000313" key="11">
    <source>
        <dbReference type="Proteomes" id="UP000320876"/>
    </source>
</evidence>
<dbReference type="PROSITE" id="PS50968">
    <property type="entry name" value="BIOTINYL_LIPOYL"/>
    <property type="match status" value="1"/>
</dbReference>
<dbReference type="SUPFAM" id="SSF51230">
    <property type="entry name" value="Single hybrid motif"/>
    <property type="match status" value="1"/>
</dbReference>
<dbReference type="SUPFAM" id="SSF52777">
    <property type="entry name" value="CoA-dependent acyltransferases"/>
    <property type="match status" value="1"/>
</dbReference>
<evidence type="ECO:0000256" key="7">
    <source>
        <dbReference type="SAM" id="MobiDB-lite"/>
    </source>
</evidence>
<comment type="caution">
    <text evidence="10">The sequence shown here is derived from an EMBL/GenBank/DDBJ whole genome shotgun (WGS) entry which is preliminary data.</text>
</comment>
<dbReference type="Gene3D" id="2.40.50.100">
    <property type="match status" value="1"/>
</dbReference>
<proteinExistence type="inferred from homology"/>
<dbReference type="PROSITE" id="PS00189">
    <property type="entry name" value="LIPOYL"/>
    <property type="match status" value="1"/>
</dbReference>
<dbReference type="InterPro" id="IPR036625">
    <property type="entry name" value="E3-bd_dom_sf"/>
</dbReference>
<dbReference type="GO" id="GO:0005737">
    <property type="term" value="C:cytoplasm"/>
    <property type="evidence" value="ECO:0007669"/>
    <property type="project" value="TreeGrafter"/>
</dbReference>
<feature type="compositionally biased region" description="Low complexity" evidence="7">
    <location>
        <begin position="82"/>
        <end position="100"/>
    </location>
</feature>
<dbReference type="InterPro" id="IPR004167">
    <property type="entry name" value="PSBD"/>
</dbReference>
<dbReference type="FunFam" id="3.30.559.10:FF:000007">
    <property type="entry name" value="Dihydrolipoamide acetyltransferase component of pyruvate dehydrogenase complex"/>
    <property type="match status" value="1"/>
</dbReference>
<dbReference type="PANTHER" id="PTHR43178:SF5">
    <property type="entry name" value="LIPOAMIDE ACYLTRANSFERASE COMPONENT OF BRANCHED-CHAIN ALPHA-KETO ACID DEHYDROGENASE COMPLEX, MITOCHONDRIAL"/>
    <property type="match status" value="1"/>
</dbReference>
<name>A0A542DLB5_AMYCI</name>
<dbReference type="PANTHER" id="PTHR43178">
    <property type="entry name" value="DIHYDROLIPOAMIDE ACETYLTRANSFERASE COMPONENT OF PYRUVATE DEHYDROGENASE COMPLEX"/>
    <property type="match status" value="1"/>
</dbReference>
<dbReference type="InterPro" id="IPR001078">
    <property type="entry name" value="2-oxoacid_DH_actylTfrase"/>
</dbReference>
<keyword evidence="4 6" id="KW-0450">Lipoyl</keyword>
<dbReference type="Pfam" id="PF00364">
    <property type="entry name" value="Biotin_lipoyl"/>
    <property type="match status" value="1"/>
</dbReference>
<keyword evidence="10" id="KW-0670">Pyruvate</keyword>
<dbReference type="RefSeq" id="WP_141999509.1">
    <property type="nucleotide sequence ID" value="NZ_VFML01000001.1"/>
</dbReference>
<feature type="compositionally biased region" description="Basic and acidic residues" evidence="7">
    <location>
        <begin position="102"/>
        <end position="113"/>
    </location>
</feature>
<dbReference type="InterPro" id="IPR011053">
    <property type="entry name" value="Single_hybrid_motif"/>
</dbReference>
<evidence type="ECO:0000256" key="3">
    <source>
        <dbReference type="ARBA" id="ARBA00022679"/>
    </source>
</evidence>
<dbReference type="SUPFAM" id="SSF47005">
    <property type="entry name" value="Peripheral subunit-binding domain of 2-oxo acid dehydrogenase complex"/>
    <property type="match status" value="1"/>
</dbReference>
<organism evidence="10 11">
    <name type="scientific">Amycolatopsis cihanbeyliensis</name>
    <dbReference type="NCBI Taxonomy" id="1128664"/>
    <lineage>
        <taxon>Bacteria</taxon>
        <taxon>Bacillati</taxon>
        <taxon>Actinomycetota</taxon>
        <taxon>Actinomycetes</taxon>
        <taxon>Pseudonocardiales</taxon>
        <taxon>Pseudonocardiaceae</taxon>
        <taxon>Amycolatopsis</taxon>
    </lineage>
</organism>
<dbReference type="GO" id="GO:0031405">
    <property type="term" value="F:lipoic acid binding"/>
    <property type="evidence" value="ECO:0007669"/>
    <property type="project" value="TreeGrafter"/>
</dbReference>
<dbReference type="EMBL" id="VFML01000001">
    <property type="protein sequence ID" value="TQJ03735.1"/>
    <property type="molecule type" value="Genomic_DNA"/>
</dbReference>
<comment type="cofactor">
    <cofactor evidence="1 6">
        <name>(R)-lipoate</name>
        <dbReference type="ChEBI" id="CHEBI:83088"/>
    </cofactor>
</comment>
<dbReference type="GO" id="GO:0016407">
    <property type="term" value="F:acetyltransferase activity"/>
    <property type="evidence" value="ECO:0007669"/>
    <property type="project" value="TreeGrafter"/>
</dbReference>
<keyword evidence="11" id="KW-1185">Reference proteome</keyword>
<evidence type="ECO:0000259" key="9">
    <source>
        <dbReference type="PROSITE" id="PS51826"/>
    </source>
</evidence>
<protein>
    <recommendedName>
        <fullName evidence="6">Dihydrolipoamide acetyltransferase component of pyruvate dehydrogenase complex</fullName>
        <ecNumber evidence="6">2.3.1.-</ecNumber>
    </recommendedName>
</protein>
<feature type="domain" description="Lipoyl-binding" evidence="8">
    <location>
        <begin position="1"/>
        <end position="79"/>
    </location>
</feature>
<feature type="region of interest" description="Disordered" evidence="7">
    <location>
        <begin position="80"/>
        <end position="158"/>
    </location>
</feature>
<evidence type="ECO:0000256" key="5">
    <source>
        <dbReference type="ARBA" id="ARBA00023315"/>
    </source>
</evidence>
<dbReference type="OrthoDB" id="9805770at2"/>
<dbReference type="EC" id="2.3.1.-" evidence="6"/>
<evidence type="ECO:0000259" key="8">
    <source>
        <dbReference type="PROSITE" id="PS50968"/>
    </source>
</evidence>
<dbReference type="InterPro" id="IPR023213">
    <property type="entry name" value="CAT-like_dom_sf"/>
</dbReference>
<dbReference type="Gene3D" id="4.10.320.10">
    <property type="entry name" value="E3-binding domain"/>
    <property type="match status" value="1"/>
</dbReference>
<evidence type="ECO:0000256" key="2">
    <source>
        <dbReference type="ARBA" id="ARBA00007317"/>
    </source>
</evidence>
<dbReference type="Pfam" id="PF00198">
    <property type="entry name" value="2-oxoacid_dh"/>
    <property type="match status" value="1"/>
</dbReference>
<evidence type="ECO:0000256" key="6">
    <source>
        <dbReference type="RuleBase" id="RU003423"/>
    </source>
</evidence>
<evidence type="ECO:0000313" key="10">
    <source>
        <dbReference type="EMBL" id="TQJ03735.1"/>
    </source>
</evidence>
<dbReference type="CDD" id="cd06849">
    <property type="entry name" value="lipoyl_domain"/>
    <property type="match status" value="1"/>
</dbReference>
<sequence length="456" mass="47952">MPDYKHFPLADTAEGLTEAEILNWQVQPGDEVRVNQIVVEVETAKAAVELPIPWAGVVTELLVEPGQTVEVGAPILTIDVDPGGAPASGNGAAPAEQAEPTPRPEEPAEEEMKPLVGYGSKAATTKRRPRKTAAATATTTGNGSPTAEAPEPEPGGYVPLAKPPVRKLAKDLGVDLRTVTGTADGGVITREDVRRAATPEATEAPEAPEAPVAGEGPAPAVNAAARERRVPIKGVRKATANAMVQSAFTAPHVTEFLTVDVTPMMEMRERLKQSPAFAGVRLTPLAFACKAMCLAAKRTPDVNATWDEEAGEIVYKDYVHLGVAAATPRGLVVPKVRDADRMSLAEVARAIEELTDTARQGKTPPADMLNGTITISNVGVFGVDTGTPIVNPGESAILAFGMIRDTPWVVDGEITVRKVLQLALSFDHRVVDGQQGSQFLADVGTLLADPAVAFTF</sequence>
<gene>
    <name evidence="10" type="ORF">FB471_3502</name>
</gene>
<dbReference type="PROSITE" id="PS51826">
    <property type="entry name" value="PSBD"/>
    <property type="match status" value="1"/>
</dbReference>
<dbReference type="Proteomes" id="UP000320876">
    <property type="component" value="Unassembled WGS sequence"/>
</dbReference>
<evidence type="ECO:0000256" key="1">
    <source>
        <dbReference type="ARBA" id="ARBA00001938"/>
    </source>
</evidence>
<evidence type="ECO:0000256" key="4">
    <source>
        <dbReference type="ARBA" id="ARBA00022823"/>
    </source>
</evidence>
<dbReference type="InterPro" id="IPR003016">
    <property type="entry name" value="2-oxoA_DH_lipoyl-BS"/>
</dbReference>
<accession>A0A542DLB5</accession>
<feature type="region of interest" description="Disordered" evidence="7">
    <location>
        <begin position="195"/>
        <end position="217"/>
    </location>
</feature>
<keyword evidence="3 6" id="KW-0808">Transferase</keyword>
<comment type="similarity">
    <text evidence="2 6">Belongs to the 2-oxoacid dehydrogenase family.</text>
</comment>